<reference evidence="4" key="1">
    <citation type="journal article" date="2019" name="Int. J. Syst. Evol. Microbiol.">
        <title>The Global Catalogue of Microorganisms (GCM) 10K type strain sequencing project: providing services to taxonomists for standard genome sequencing and annotation.</title>
        <authorList>
            <consortium name="The Broad Institute Genomics Platform"/>
            <consortium name="The Broad Institute Genome Sequencing Center for Infectious Disease"/>
            <person name="Wu L."/>
            <person name="Ma J."/>
        </authorList>
    </citation>
    <scope>NUCLEOTIDE SEQUENCE [LARGE SCALE GENOMIC DNA]</scope>
    <source>
        <strain evidence="4">KCTC 42441</strain>
    </source>
</reference>
<feature type="region of interest" description="Disordered" evidence="1">
    <location>
        <begin position="157"/>
        <end position="179"/>
    </location>
</feature>
<keyword evidence="2" id="KW-0732">Signal</keyword>
<evidence type="ECO:0000256" key="1">
    <source>
        <dbReference type="SAM" id="MobiDB-lite"/>
    </source>
</evidence>
<feature type="chain" id="PRO_5046949270" description="Secreted protein" evidence="2">
    <location>
        <begin position="32"/>
        <end position="179"/>
    </location>
</feature>
<comment type="caution">
    <text evidence="3">The sequence shown here is derived from an EMBL/GenBank/DDBJ whole genome shotgun (WGS) entry which is preliminary data.</text>
</comment>
<evidence type="ECO:0000256" key="2">
    <source>
        <dbReference type="SAM" id="SignalP"/>
    </source>
</evidence>
<accession>A0ABV7XHF6</accession>
<evidence type="ECO:0000313" key="3">
    <source>
        <dbReference type="EMBL" id="MFC3714718.1"/>
    </source>
</evidence>
<name>A0ABV7XHF6_9GAMM</name>
<keyword evidence="4" id="KW-1185">Reference proteome</keyword>
<feature type="signal peptide" evidence="2">
    <location>
        <begin position="1"/>
        <end position="31"/>
    </location>
</feature>
<dbReference type="Proteomes" id="UP001595705">
    <property type="component" value="Unassembled WGS sequence"/>
</dbReference>
<dbReference type="RefSeq" id="WP_386741665.1">
    <property type="nucleotide sequence ID" value="NZ_JBHRYA010000001.1"/>
</dbReference>
<organism evidence="3 4">
    <name type="scientific">Luteimonas soli</name>
    <dbReference type="NCBI Taxonomy" id="1648966"/>
    <lineage>
        <taxon>Bacteria</taxon>
        <taxon>Pseudomonadati</taxon>
        <taxon>Pseudomonadota</taxon>
        <taxon>Gammaproteobacteria</taxon>
        <taxon>Lysobacterales</taxon>
        <taxon>Lysobacteraceae</taxon>
        <taxon>Luteimonas</taxon>
    </lineage>
</organism>
<sequence length="179" mass="19294">MPNAAISPLHGLSRSTALLVAGLLLAGTAFAQDYAFAWNPRSGDAWIDAQLADINAYGGRYRGAFVDELVRYHAAPRDLVNELVDERNWAPGDVYYACTLAQVVGRPCRSLVEVWGQFHDEGWEAVAGKAGIAKRPDAAQRLKQSITSSYERWGRPLAEVPAARSQGDGDARLAPGKGG</sequence>
<evidence type="ECO:0008006" key="5">
    <source>
        <dbReference type="Google" id="ProtNLM"/>
    </source>
</evidence>
<gene>
    <name evidence="3" type="ORF">ACFONC_00915</name>
</gene>
<protein>
    <recommendedName>
        <fullName evidence="5">Secreted protein</fullName>
    </recommendedName>
</protein>
<evidence type="ECO:0000313" key="4">
    <source>
        <dbReference type="Proteomes" id="UP001595705"/>
    </source>
</evidence>
<proteinExistence type="predicted"/>
<dbReference type="EMBL" id="JBHRYA010000001">
    <property type="protein sequence ID" value="MFC3714718.1"/>
    <property type="molecule type" value="Genomic_DNA"/>
</dbReference>